<evidence type="ECO:0000256" key="2">
    <source>
        <dbReference type="SAM" id="SignalP"/>
    </source>
</evidence>
<dbReference type="EMBL" id="AP015033">
    <property type="protein sequence ID" value="BAW27566.1"/>
    <property type="molecule type" value="Genomic_DNA"/>
</dbReference>
<dbReference type="SUPFAM" id="SSF53955">
    <property type="entry name" value="Lysozyme-like"/>
    <property type="match status" value="1"/>
</dbReference>
<evidence type="ECO:0000256" key="1">
    <source>
        <dbReference type="ARBA" id="ARBA00007734"/>
    </source>
</evidence>
<evidence type="ECO:0000259" key="3">
    <source>
        <dbReference type="Pfam" id="PF01464"/>
    </source>
</evidence>
<feature type="signal peptide" evidence="2">
    <location>
        <begin position="1"/>
        <end position="22"/>
    </location>
</feature>
<feature type="domain" description="Transglycosylase SLT" evidence="3">
    <location>
        <begin position="90"/>
        <end position="179"/>
    </location>
</feature>
<keyword evidence="2" id="KW-0732">Signal</keyword>
<dbReference type="RefSeq" id="WP_096427281.1">
    <property type="nucleotide sequence ID" value="NZ_AP015033.1"/>
</dbReference>
<dbReference type="PANTHER" id="PTHR37423:SF2">
    <property type="entry name" value="MEMBRANE-BOUND LYTIC MUREIN TRANSGLYCOSYLASE C"/>
    <property type="match status" value="1"/>
</dbReference>
<geneLocation type="plasmid" evidence="5">
    <name>pkf715d dna</name>
</geneLocation>
<keyword evidence="4" id="KW-0614">Plasmid</keyword>
<dbReference type="Gene3D" id="1.10.530.10">
    <property type="match status" value="1"/>
</dbReference>
<evidence type="ECO:0000313" key="5">
    <source>
        <dbReference type="Proteomes" id="UP000218731"/>
    </source>
</evidence>
<dbReference type="InterPro" id="IPR023346">
    <property type="entry name" value="Lysozyme-like_dom_sf"/>
</dbReference>
<dbReference type="InterPro" id="IPR008258">
    <property type="entry name" value="Transglycosylase_SLT_dom_1"/>
</dbReference>
<comment type="similarity">
    <text evidence="1">Belongs to the transglycosylase Slt family.</text>
</comment>
<dbReference type="Proteomes" id="UP000218731">
    <property type="component" value="Plasmid pKF715D"/>
</dbReference>
<organism evidence="4 5">
    <name type="scientific">Pseudomonas putida</name>
    <name type="common">Arthrobacter siderocapsulatus</name>
    <dbReference type="NCBI Taxonomy" id="303"/>
    <lineage>
        <taxon>Bacteria</taxon>
        <taxon>Pseudomonadati</taxon>
        <taxon>Pseudomonadota</taxon>
        <taxon>Gammaproteobacteria</taxon>
        <taxon>Pseudomonadales</taxon>
        <taxon>Pseudomonadaceae</taxon>
        <taxon>Pseudomonas</taxon>
    </lineage>
</organism>
<gene>
    <name evidence="4" type="ORF">KF715C_pD80</name>
</gene>
<reference evidence="4 5" key="1">
    <citation type="submission" date="2015-11" db="EMBL/GenBank/DDBJ databases">
        <title>Complete genome sequencing of a biphenyl-degrading bacterium, Pseudomonas putida KF715 (=NBRC110667).</title>
        <authorList>
            <person name="Suenaga H."/>
            <person name="Fujihara N."/>
            <person name="Watanabe T."/>
            <person name="Hirose J."/>
            <person name="Kimura N."/>
            <person name="Yamazoe A."/>
            <person name="Hosoyama A."/>
            <person name="Shimodaira J."/>
            <person name="Furukawa K."/>
        </authorList>
    </citation>
    <scope>NUCLEOTIDE SEQUENCE [LARGE SCALE GENOMIC DNA]</scope>
    <source>
        <strain evidence="4 5">KF715</strain>
        <plasmid evidence="5">Plasmid pkf715d dna</plasmid>
    </source>
</reference>
<proteinExistence type="inferred from homology"/>
<dbReference type="Pfam" id="PF01464">
    <property type="entry name" value="SLT"/>
    <property type="match status" value="1"/>
</dbReference>
<evidence type="ECO:0000313" key="4">
    <source>
        <dbReference type="EMBL" id="BAW27566.1"/>
    </source>
</evidence>
<feature type="chain" id="PRO_5013109329" evidence="2">
    <location>
        <begin position="23"/>
        <end position="209"/>
    </location>
</feature>
<dbReference type="AlphaFoldDB" id="A0A1L7NQ25"/>
<name>A0A1L7NQ25_PSEPU</name>
<sequence length="209" mass="23095">MRRLSFAFLLLSVLVAPGVASAGAQAEEQISASVRAGLSLAVSDQAAPDGSFLSVAAKEAWLAAQLPRLVDWVPNPGEREKLLLAVHYEAIRAGLDPEMVLGLLYVESRFRKYAVSSAGARGYMQVMPFWLNVVDRPTDNLFHLRTNLRYGCAILRHYLDTEGGDLFLALGRYNGSRGQREYPDLVLKAWKQYQLPARPEPATQYASAK</sequence>
<protein>
    <submittedName>
        <fullName evidence="4">Probable lytic transglycosylase protein</fullName>
    </submittedName>
</protein>
<accession>A0A1L7NQ25</accession>
<dbReference type="PANTHER" id="PTHR37423">
    <property type="entry name" value="SOLUBLE LYTIC MUREIN TRANSGLYCOSYLASE-RELATED"/>
    <property type="match status" value="1"/>
</dbReference>